<sequence>MGPCEFFKYCQKIKKWGLDRTIKVLDRALLIRRRQYYNITGKWPHNEKPAAG</sequence>
<accession>A0A6M3JQ11</accession>
<dbReference type="EMBL" id="MT141918">
    <property type="protein sequence ID" value="QJA72026.1"/>
    <property type="molecule type" value="Genomic_DNA"/>
</dbReference>
<organism evidence="1">
    <name type="scientific">viral metagenome</name>
    <dbReference type="NCBI Taxonomy" id="1070528"/>
    <lineage>
        <taxon>unclassified sequences</taxon>
        <taxon>metagenomes</taxon>
        <taxon>organismal metagenomes</taxon>
    </lineage>
</organism>
<protein>
    <submittedName>
        <fullName evidence="1">Uncharacterized protein</fullName>
    </submittedName>
</protein>
<proteinExistence type="predicted"/>
<gene>
    <name evidence="1" type="ORF">MM415A02949_0010</name>
</gene>
<evidence type="ECO:0000313" key="1">
    <source>
        <dbReference type="EMBL" id="QJA72026.1"/>
    </source>
</evidence>
<name>A0A6M3JQ11_9ZZZZ</name>
<dbReference type="AlphaFoldDB" id="A0A6M3JQ11"/>
<reference evidence="1" key="1">
    <citation type="submission" date="2020-03" db="EMBL/GenBank/DDBJ databases">
        <title>The deep terrestrial virosphere.</title>
        <authorList>
            <person name="Holmfeldt K."/>
            <person name="Nilsson E."/>
            <person name="Simone D."/>
            <person name="Lopez-Fernandez M."/>
            <person name="Wu X."/>
            <person name="de Brujin I."/>
            <person name="Lundin D."/>
            <person name="Andersson A."/>
            <person name="Bertilsson S."/>
            <person name="Dopson M."/>
        </authorList>
    </citation>
    <scope>NUCLEOTIDE SEQUENCE</scope>
    <source>
        <strain evidence="1">MM415A02949</strain>
    </source>
</reference>